<evidence type="ECO:0000313" key="1">
    <source>
        <dbReference type="EMBL" id="BBO91983.1"/>
    </source>
</evidence>
<dbReference type="EMBL" id="AP021879">
    <property type="protein sequence ID" value="BBO91983.1"/>
    <property type="molecule type" value="Genomic_DNA"/>
</dbReference>
<organism evidence="1 2">
    <name type="scientific">Desulfosarcina ovata subsp. ovata</name>
    <dbReference type="NCBI Taxonomy" id="2752305"/>
    <lineage>
        <taxon>Bacteria</taxon>
        <taxon>Pseudomonadati</taxon>
        <taxon>Thermodesulfobacteriota</taxon>
        <taxon>Desulfobacteria</taxon>
        <taxon>Desulfobacterales</taxon>
        <taxon>Desulfosarcinaceae</taxon>
        <taxon>Desulfosarcina</taxon>
    </lineage>
</organism>
<proteinExistence type="predicted"/>
<dbReference type="AlphaFoldDB" id="A0A5K8AH14"/>
<sequence>MAYQDKLNIKEKDLDKEIYRIMPIHRLLEAFELEKLTLVKPEKWDDPFENLLLKGTAKTSDGELLDFAPIRDSVYGQCWTLHKETDAMWRIYSQDKQGAKVKTTIRKLLNALQSQSGDFAKVHCFIGEVEYLTQKDLVSKLKNINVLNTSGSGIAESLIYKRVEFKHEKEVRLLYTEKSGRFHQFKIDPFDLFDEIVFDPRINKHLFDSYHDSLKNKGYKKSIRQSVMYQVPKGLRISIYRDRE</sequence>
<protein>
    <recommendedName>
        <fullName evidence="3">DUF2971 domain-containing protein</fullName>
    </recommendedName>
</protein>
<dbReference type="RefSeq" id="WP_155312797.1">
    <property type="nucleotide sequence ID" value="NZ_AP021879.1"/>
</dbReference>
<keyword evidence="2" id="KW-1185">Reference proteome</keyword>
<name>A0A5K8AH14_9BACT</name>
<dbReference type="Proteomes" id="UP000422108">
    <property type="component" value="Chromosome"/>
</dbReference>
<dbReference type="Pfam" id="PF11185">
    <property type="entry name" value="DUF2971"/>
    <property type="match status" value="1"/>
</dbReference>
<dbReference type="InterPro" id="IPR021352">
    <property type="entry name" value="DUF2971"/>
</dbReference>
<gene>
    <name evidence="1" type="ORF">DSCOOX_51630</name>
</gene>
<reference evidence="1 2" key="1">
    <citation type="submission" date="2019-11" db="EMBL/GenBank/DDBJ databases">
        <title>Comparative genomics of hydrocarbon-degrading Desulfosarcina strains.</title>
        <authorList>
            <person name="Watanabe M."/>
            <person name="Kojima H."/>
            <person name="Fukui M."/>
        </authorList>
    </citation>
    <scope>NUCLEOTIDE SEQUENCE [LARGE SCALE GENOMIC DNA]</scope>
    <source>
        <strain evidence="2">oXyS1</strain>
    </source>
</reference>
<evidence type="ECO:0000313" key="2">
    <source>
        <dbReference type="Proteomes" id="UP000422108"/>
    </source>
</evidence>
<evidence type="ECO:0008006" key="3">
    <source>
        <dbReference type="Google" id="ProtNLM"/>
    </source>
</evidence>
<accession>A0A5K8AH14</accession>